<dbReference type="Gene3D" id="1.10.1240.10">
    <property type="entry name" value="Methionine synthase domain"/>
    <property type="match status" value="1"/>
</dbReference>
<reference evidence="3 4" key="1">
    <citation type="submission" date="2020-03" db="EMBL/GenBank/DDBJ databases">
        <title>Draft genome of Streptomyces sp. ventii, isolated from the Axial Seamount in the Pacific Ocean, and resequencing of the two type strains Streptomyces lonarensis strain NCL 716 and Streptomyces bohaiensis strain 11A07.</title>
        <authorList>
            <person name="Loughran R.M."/>
            <person name="Pfannmuller K.M."/>
            <person name="Wasson B.J."/>
            <person name="Deadmond M.C."/>
            <person name="Paddock B.E."/>
            <person name="Koyack M.J."/>
            <person name="Gallegos D.A."/>
            <person name="Mitchell E.A."/>
            <person name="Ushijima B."/>
            <person name="Saw J.H."/>
            <person name="Mcphail K.L."/>
            <person name="Videau P."/>
        </authorList>
    </citation>
    <scope>NUCLEOTIDE SEQUENCE [LARGE SCALE GENOMIC DNA]</scope>
    <source>
        <strain evidence="4">5675061</strain>
    </source>
</reference>
<dbReference type="InterPro" id="IPR003759">
    <property type="entry name" value="Cbl-bd_cap"/>
</dbReference>
<evidence type="ECO:0000259" key="2">
    <source>
        <dbReference type="Pfam" id="PF02607"/>
    </source>
</evidence>
<comment type="caution">
    <text evidence="3">The sequence shown here is derived from an EMBL/GenBank/DDBJ whole genome shotgun (WGS) entry which is preliminary data.</text>
</comment>
<evidence type="ECO:0000256" key="1">
    <source>
        <dbReference type="SAM" id="MobiDB-lite"/>
    </source>
</evidence>
<name>A0ABX1ALR1_9ACTN</name>
<keyword evidence="4" id="KW-1185">Reference proteome</keyword>
<evidence type="ECO:0000313" key="3">
    <source>
        <dbReference type="EMBL" id="NJP65322.1"/>
    </source>
</evidence>
<dbReference type="Pfam" id="PF02607">
    <property type="entry name" value="B12-binding_2"/>
    <property type="match status" value="1"/>
</dbReference>
<feature type="domain" description="B12-binding N-terminal" evidence="2">
    <location>
        <begin position="137"/>
        <end position="206"/>
    </location>
</feature>
<feature type="region of interest" description="Disordered" evidence="1">
    <location>
        <begin position="1"/>
        <end position="45"/>
    </location>
</feature>
<dbReference type="InterPro" id="IPR036594">
    <property type="entry name" value="Meth_synthase_dom"/>
</dbReference>
<dbReference type="Gene3D" id="3.40.50.280">
    <property type="entry name" value="Cobalamin-binding domain"/>
    <property type="match status" value="1"/>
</dbReference>
<feature type="non-terminal residue" evidence="3">
    <location>
        <position position="316"/>
    </location>
</feature>
<evidence type="ECO:0000313" key="4">
    <source>
        <dbReference type="Proteomes" id="UP000746503"/>
    </source>
</evidence>
<protein>
    <recommendedName>
        <fullName evidence="2">B12-binding N-terminal domain-containing protein</fullName>
    </recommendedName>
</protein>
<sequence length="316" mass="33317">MPGTREAARAERRHDRTPEQPCRAGGPPPPRGNHAEGGDGPPQLTRYAVAARALDRTSLVTAPARPLIASRSVPGTVRLPPPRNGTLPRPGSAPTAGRLRGAPAPSPGMPSRRADSGPGLDPDHGTAAVRPGPEWRGLAHAAARLDGPALEQLLDLALQRHGLIAAWEEVIAPALHTVGRKWAVEGEPYVGVEHLLSWHVSSAFRRRRTAPPRPGAAPTLLTCVADEHHTLPIEALAAALGERGVPTRVFGAAMPAEALLGAVRRLGPAAVVLWAQSRETADRALVAIGLGYLSLDRETTSLSGGESQRIKMVRHL</sequence>
<feature type="region of interest" description="Disordered" evidence="1">
    <location>
        <begin position="57"/>
        <end position="132"/>
    </location>
</feature>
<dbReference type="Proteomes" id="UP000746503">
    <property type="component" value="Unassembled WGS sequence"/>
</dbReference>
<feature type="compositionally biased region" description="Basic and acidic residues" evidence="1">
    <location>
        <begin position="1"/>
        <end position="18"/>
    </location>
</feature>
<gene>
    <name evidence="3" type="ORF">HCJ92_03245</name>
</gene>
<accession>A0ABX1ALR1</accession>
<dbReference type="EMBL" id="JAAVJB010000012">
    <property type="protein sequence ID" value="NJP65322.1"/>
    <property type="molecule type" value="Genomic_DNA"/>
</dbReference>
<proteinExistence type="predicted"/>
<organism evidence="3 4">
    <name type="scientific">Streptomyces spiramenti</name>
    <dbReference type="NCBI Taxonomy" id="2720606"/>
    <lineage>
        <taxon>Bacteria</taxon>
        <taxon>Bacillati</taxon>
        <taxon>Actinomycetota</taxon>
        <taxon>Actinomycetes</taxon>
        <taxon>Kitasatosporales</taxon>
        <taxon>Streptomycetaceae</taxon>
        <taxon>Streptomyces</taxon>
    </lineage>
</organism>